<gene>
    <name evidence="2" type="ORF">DR999_PMT15573</name>
</gene>
<organism evidence="2 3">
    <name type="scientific">Platysternon megacephalum</name>
    <name type="common">big-headed turtle</name>
    <dbReference type="NCBI Taxonomy" id="55544"/>
    <lineage>
        <taxon>Eukaryota</taxon>
        <taxon>Metazoa</taxon>
        <taxon>Chordata</taxon>
        <taxon>Craniata</taxon>
        <taxon>Vertebrata</taxon>
        <taxon>Euteleostomi</taxon>
        <taxon>Archelosauria</taxon>
        <taxon>Testudinata</taxon>
        <taxon>Testudines</taxon>
        <taxon>Cryptodira</taxon>
        <taxon>Durocryptodira</taxon>
        <taxon>Testudinoidea</taxon>
        <taxon>Platysternidae</taxon>
        <taxon>Platysternon</taxon>
    </lineage>
</organism>
<proteinExistence type="predicted"/>
<name>A0A4D9E1U7_9SAUR</name>
<reference evidence="2 3" key="1">
    <citation type="submission" date="2019-04" db="EMBL/GenBank/DDBJ databases">
        <title>Draft genome of the big-headed turtle Platysternon megacephalum.</title>
        <authorList>
            <person name="Gong S."/>
        </authorList>
    </citation>
    <scope>NUCLEOTIDE SEQUENCE [LARGE SCALE GENOMIC DNA]</scope>
    <source>
        <strain evidence="2">DO16091913</strain>
        <tissue evidence="2">Muscle</tissue>
    </source>
</reference>
<protein>
    <submittedName>
        <fullName evidence="2">Spectrin beta chain, non-erythrocytic 1</fullName>
    </submittedName>
</protein>
<dbReference type="Proteomes" id="UP000297703">
    <property type="component" value="Unassembled WGS sequence"/>
</dbReference>
<accession>A0A4D9E1U7</accession>
<sequence>MSLIHLEGNHSAKRPRSGTERQEELEETDQVCNVTVGQGNFRLQMPKDPGLQRQGNDPSLRCWCQAVNCLPLQGRAFTALVWQLSSRQGAGAQLDTLCPGVPSVGCRHFRLVALLLLPALKI</sequence>
<evidence type="ECO:0000256" key="1">
    <source>
        <dbReference type="SAM" id="MobiDB-lite"/>
    </source>
</evidence>
<evidence type="ECO:0000313" key="3">
    <source>
        <dbReference type="Proteomes" id="UP000297703"/>
    </source>
</evidence>
<evidence type="ECO:0000313" key="2">
    <source>
        <dbReference type="EMBL" id="TFK02148.1"/>
    </source>
</evidence>
<reference evidence="2 3" key="2">
    <citation type="submission" date="2019-04" db="EMBL/GenBank/DDBJ databases">
        <title>The genome sequence of big-headed turtle.</title>
        <authorList>
            <person name="Gong S."/>
        </authorList>
    </citation>
    <scope>NUCLEOTIDE SEQUENCE [LARGE SCALE GENOMIC DNA]</scope>
    <source>
        <strain evidence="2">DO16091913</strain>
        <tissue evidence="2">Muscle</tissue>
    </source>
</reference>
<keyword evidence="3" id="KW-1185">Reference proteome</keyword>
<dbReference type="EMBL" id="QXTE01000199">
    <property type="protein sequence ID" value="TFK02148.1"/>
    <property type="molecule type" value="Genomic_DNA"/>
</dbReference>
<comment type="caution">
    <text evidence="2">The sequence shown here is derived from an EMBL/GenBank/DDBJ whole genome shotgun (WGS) entry which is preliminary data.</text>
</comment>
<feature type="region of interest" description="Disordered" evidence="1">
    <location>
        <begin position="1"/>
        <end position="28"/>
    </location>
</feature>
<dbReference type="AlphaFoldDB" id="A0A4D9E1U7"/>